<dbReference type="PANTHER" id="PTHR45625">
    <property type="entry name" value="PEPTIDYL-PROLYL CIS-TRANS ISOMERASE-RELATED"/>
    <property type="match status" value="1"/>
</dbReference>
<dbReference type="InterPro" id="IPR044666">
    <property type="entry name" value="Cyclophilin_A-like"/>
</dbReference>
<reference evidence="5 6" key="1">
    <citation type="submission" date="2023-10" db="EMBL/GenBank/DDBJ databases">
        <title>Psychrosphaera aquimaarina strain SW33 isolated from seawater.</title>
        <authorList>
            <person name="Bayburt H."/>
            <person name="Kim J.M."/>
            <person name="Choi B.J."/>
            <person name="Jeon C.O."/>
        </authorList>
    </citation>
    <scope>NUCLEOTIDE SEQUENCE [LARGE SCALE GENOMIC DNA]</scope>
    <source>
        <strain evidence="5 6">KCTC 52743</strain>
    </source>
</reference>
<name>A0ABU3QVS0_9GAMM</name>
<evidence type="ECO:0000256" key="2">
    <source>
        <dbReference type="ARBA" id="ARBA00023235"/>
    </source>
</evidence>
<keyword evidence="6" id="KW-1185">Reference proteome</keyword>
<dbReference type="PROSITE" id="PS50072">
    <property type="entry name" value="CSA_PPIASE_2"/>
    <property type="match status" value="1"/>
</dbReference>
<dbReference type="Gene3D" id="2.40.100.10">
    <property type="entry name" value="Cyclophilin-like"/>
    <property type="match status" value="1"/>
</dbReference>
<feature type="domain" description="PPIase cyclophilin-type" evidence="4">
    <location>
        <begin position="27"/>
        <end position="180"/>
    </location>
</feature>
<feature type="signal peptide" evidence="3">
    <location>
        <begin position="1"/>
        <end position="20"/>
    </location>
</feature>
<feature type="chain" id="PRO_5044977264" description="Peptidyl-prolyl cis-trans isomerase" evidence="3">
    <location>
        <begin position="21"/>
        <end position="183"/>
    </location>
</feature>
<keyword evidence="2 3" id="KW-0413">Isomerase</keyword>
<keyword evidence="3" id="KW-0732">Signal</keyword>
<comment type="caution">
    <text evidence="5">The sequence shown here is derived from an EMBL/GenBank/DDBJ whole genome shotgun (WGS) entry which is preliminary data.</text>
</comment>
<accession>A0ABU3QVS0</accession>
<protein>
    <recommendedName>
        <fullName evidence="3">Peptidyl-prolyl cis-trans isomerase</fullName>
        <shortName evidence="3">PPIase</shortName>
        <ecNumber evidence="3">5.2.1.8</ecNumber>
    </recommendedName>
</protein>
<evidence type="ECO:0000313" key="5">
    <source>
        <dbReference type="EMBL" id="MDU0111531.1"/>
    </source>
</evidence>
<evidence type="ECO:0000256" key="1">
    <source>
        <dbReference type="ARBA" id="ARBA00023110"/>
    </source>
</evidence>
<sequence>MKRFYLLSIWLLFVTLPTWAQQLAKIETNLGDITIAFYQDDAPATVAHFKSLITENWYNNKTFYRVVKGHVIQAGSGDDDDVTSINRRVKAEFNKNPHILGSVGLARSEDPNSGSTEFYICDATRSHLDGKYTVFAQVVNGLDVVKKISNVQVKEVWLGDNKQVAFHQPSSPVVIHKITLIDM</sequence>
<evidence type="ECO:0000259" key="4">
    <source>
        <dbReference type="PROSITE" id="PS50072"/>
    </source>
</evidence>
<dbReference type="PANTHER" id="PTHR45625:SF4">
    <property type="entry name" value="PEPTIDYLPROLYL ISOMERASE DOMAIN AND WD REPEAT-CONTAINING PROTEIN 1"/>
    <property type="match status" value="1"/>
</dbReference>
<dbReference type="SUPFAM" id="SSF50891">
    <property type="entry name" value="Cyclophilin-like"/>
    <property type="match status" value="1"/>
</dbReference>
<dbReference type="RefSeq" id="WP_315945482.1">
    <property type="nucleotide sequence ID" value="NZ_JAWCUA010000001.1"/>
</dbReference>
<proteinExistence type="inferred from homology"/>
<dbReference type="EMBL" id="JAWCUA010000001">
    <property type="protein sequence ID" value="MDU0111531.1"/>
    <property type="molecule type" value="Genomic_DNA"/>
</dbReference>
<comment type="function">
    <text evidence="3">PPIases accelerate the folding of proteins. It catalyzes the cis-trans isomerization of proline imidic peptide bonds in oligopeptides.</text>
</comment>
<gene>
    <name evidence="5" type="ORF">RT723_00555</name>
</gene>
<evidence type="ECO:0000256" key="3">
    <source>
        <dbReference type="RuleBase" id="RU363019"/>
    </source>
</evidence>
<organism evidence="5 6">
    <name type="scientific">Psychrosphaera aquimarina</name>
    <dbReference type="NCBI Taxonomy" id="2044854"/>
    <lineage>
        <taxon>Bacteria</taxon>
        <taxon>Pseudomonadati</taxon>
        <taxon>Pseudomonadota</taxon>
        <taxon>Gammaproteobacteria</taxon>
        <taxon>Alteromonadales</taxon>
        <taxon>Pseudoalteromonadaceae</taxon>
        <taxon>Psychrosphaera</taxon>
    </lineage>
</organism>
<keyword evidence="1 3" id="KW-0697">Rotamase</keyword>
<comment type="similarity">
    <text evidence="3">Belongs to the cyclophilin-type PPIase family.</text>
</comment>
<dbReference type="Pfam" id="PF00160">
    <property type="entry name" value="Pro_isomerase"/>
    <property type="match status" value="1"/>
</dbReference>
<dbReference type="EC" id="5.2.1.8" evidence="3"/>
<dbReference type="CDD" id="cd00317">
    <property type="entry name" value="cyclophilin"/>
    <property type="match status" value="1"/>
</dbReference>
<dbReference type="InterPro" id="IPR029000">
    <property type="entry name" value="Cyclophilin-like_dom_sf"/>
</dbReference>
<dbReference type="Proteomes" id="UP001257914">
    <property type="component" value="Unassembled WGS sequence"/>
</dbReference>
<evidence type="ECO:0000313" key="6">
    <source>
        <dbReference type="Proteomes" id="UP001257914"/>
    </source>
</evidence>
<comment type="catalytic activity">
    <reaction evidence="3">
        <text>[protein]-peptidylproline (omega=180) = [protein]-peptidylproline (omega=0)</text>
        <dbReference type="Rhea" id="RHEA:16237"/>
        <dbReference type="Rhea" id="RHEA-COMP:10747"/>
        <dbReference type="Rhea" id="RHEA-COMP:10748"/>
        <dbReference type="ChEBI" id="CHEBI:83833"/>
        <dbReference type="ChEBI" id="CHEBI:83834"/>
        <dbReference type="EC" id="5.2.1.8"/>
    </reaction>
</comment>
<dbReference type="InterPro" id="IPR002130">
    <property type="entry name" value="Cyclophilin-type_PPIase_dom"/>
</dbReference>
<dbReference type="GO" id="GO:0003755">
    <property type="term" value="F:peptidyl-prolyl cis-trans isomerase activity"/>
    <property type="evidence" value="ECO:0007669"/>
    <property type="project" value="UniProtKB-EC"/>
</dbReference>
<dbReference type="PRINTS" id="PR00153">
    <property type="entry name" value="CSAPPISMRASE"/>
</dbReference>